<dbReference type="RefSeq" id="WP_201917606.1">
    <property type="nucleotide sequence ID" value="NZ_BAABAX010000023.1"/>
</dbReference>
<keyword evidence="3" id="KW-1185">Reference proteome</keyword>
<dbReference type="Proteomes" id="UP000651057">
    <property type="component" value="Unassembled WGS sequence"/>
</dbReference>
<evidence type="ECO:0000313" key="3">
    <source>
        <dbReference type="Proteomes" id="UP000651057"/>
    </source>
</evidence>
<gene>
    <name evidence="2" type="ORF">JJQ60_05755</name>
</gene>
<dbReference type="AlphaFoldDB" id="A0A936ZW02"/>
<evidence type="ECO:0000313" key="2">
    <source>
        <dbReference type="EMBL" id="MBL0683010.1"/>
    </source>
</evidence>
<sequence length="133" mass="14613">MRNLIVIVICFMVVTSCSDDDDTINISTDIVGKWLLVEQLVDPGDGSGTFQPVDSDFTLEFFNNGTIVSTNGSLCDVFTSSNDTSSGTFSLENTTLNIGCEDDVITIFFEKNEAELILNFICIEACAQKFRKL</sequence>
<feature type="domain" description="Lipocalin-like" evidence="1">
    <location>
        <begin position="30"/>
        <end position="104"/>
    </location>
</feature>
<dbReference type="Pfam" id="PF13648">
    <property type="entry name" value="Lipocalin_4"/>
    <property type="match status" value="1"/>
</dbReference>
<evidence type="ECO:0000259" key="1">
    <source>
        <dbReference type="Pfam" id="PF13648"/>
    </source>
</evidence>
<accession>A0A936ZW02</accession>
<dbReference type="PROSITE" id="PS51257">
    <property type="entry name" value="PROKAR_LIPOPROTEIN"/>
    <property type="match status" value="1"/>
</dbReference>
<protein>
    <recommendedName>
        <fullName evidence="1">Lipocalin-like domain-containing protein</fullName>
    </recommendedName>
</protein>
<proteinExistence type="predicted"/>
<dbReference type="EMBL" id="JAERQJ010000002">
    <property type="protein sequence ID" value="MBL0683010.1"/>
    <property type="molecule type" value="Genomic_DNA"/>
</dbReference>
<organism evidence="2 3">
    <name type="scientific">Aquimarina mytili</name>
    <dbReference type="NCBI Taxonomy" id="874423"/>
    <lineage>
        <taxon>Bacteria</taxon>
        <taxon>Pseudomonadati</taxon>
        <taxon>Bacteroidota</taxon>
        <taxon>Flavobacteriia</taxon>
        <taxon>Flavobacteriales</taxon>
        <taxon>Flavobacteriaceae</taxon>
        <taxon>Aquimarina</taxon>
    </lineage>
</organism>
<comment type="caution">
    <text evidence="2">The sequence shown here is derived from an EMBL/GenBank/DDBJ whole genome shotgun (WGS) entry which is preliminary data.</text>
</comment>
<dbReference type="InterPro" id="IPR024311">
    <property type="entry name" value="Lipocalin-like"/>
</dbReference>
<name>A0A936ZW02_9FLAO</name>
<reference evidence="2" key="1">
    <citation type="submission" date="2021-01" db="EMBL/GenBank/DDBJ databases">
        <authorList>
            <person name="Zhong Y.L."/>
        </authorList>
    </citation>
    <scope>NUCLEOTIDE SEQUENCE</scope>
    <source>
        <strain evidence="2">KCTC 23302</strain>
    </source>
</reference>